<feature type="non-terminal residue" evidence="1">
    <location>
        <position position="1"/>
    </location>
</feature>
<proteinExistence type="predicted"/>
<sequence>MGLECRPRSCGATTIELNGLPFESIWQDTRIGLAFEISNPLIMKELKETLKMWKLSGKC</sequence>
<keyword evidence="2" id="KW-1185">Reference proteome</keyword>
<reference evidence="1" key="1">
    <citation type="submission" date="2018-05" db="EMBL/GenBank/DDBJ databases">
        <title>Draft genome of Mucuna pruriens seed.</title>
        <authorList>
            <person name="Nnadi N.E."/>
            <person name="Vos R."/>
            <person name="Hasami M.H."/>
            <person name="Devisetty U.K."/>
            <person name="Aguiy J.C."/>
        </authorList>
    </citation>
    <scope>NUCLEOTIDE SEQUENCE [LARGE SCALE GENOMIC DNA]</scope>
    <source>
        <strain evidence="1">JCA_2017</strain>
    </source>
</reference>
<organism evidence="1 2">
    <name type="scientific">Mucuna pruriens</name>
    <name type="common">Velvet bean</name>
    <name type="synonym">Dolichos pruriens</name>
    <dbReference type="NCBI Taxonomy" id="157652"/>
    <lineage>
        <taxon>Eukaryota</taxon>
        <taxon>Viridiplantae</taxon>
        <taxon>Streptophyta</taxon>
        <taxon>Embryophyta</taxon>
        <taxon>Tracheophyta</taxon>
        <taxon>Spermatophyta</taxon>
        <taxon>Magnoliopsida</taxon>
        <taxon>eudicotyledons</taxon>
        <taxon>Gunneridae</taxon>
        <taxon>Pentapetalae</taxon>
        <taxon>rosids</taxon>
        <taxon>fabids</taxon>
        <taxon>Fabales</taxon>
        <taxon>Fabaceae</taxon>
        <taxon>Papilionoideae</taxon>
        <taxon>50 kb inversion clade</taxon>
        <taxon>NPAAA clade</taxon>
        <taxon>indigoferoid/millettioid clade</taxon>
        <taxon>Phaseoleae</taxon>
        <taxon>Mucuna</taxon>
    </lineage>
</organism>
<evidence type="ECO:0000313" key="1">
    <source>
        <dbReference type="EMBL" id="RDX77246.1"/>
    </source>
</evidence>
<dbReference type="EMBL" id="QJKJ01009235">
    <property type="protein sequence ID" value="RDX77246.1"/>
    <property type="molecule type" value="Genomic_DNA"/>
</dbReference>
<gene>
    <name evidence="1" type="ORF">CR513_42662</name>
</gene>
<dbReference type="AlphaFoldDB" id="A0A371FG37"/>
<protein>
    <submittedName>
        <fullName evidence="1">Uncharacterized protein</fullName>
    </submittedName>
</protein>
<evidence type="ECO:0000313" key="2">
    <source>
        <dbReference type="Proteomes" id="UP000257109"/>
    </source>
</evidence>
<comment type="caution">
    <text evidence="1">The sequence shown here is derived from an EMBL/GenBank/DDBJ whole genome shotgun (WGS) entry which is preliminary data.</text>
</comment>
<name>A0A371FG37_MUCPR</name>
<accession>A0A371FG37</accession>
<dbReference type="Proteomes" id="UP000257109">
    <property type="component" value="Unassembled WGS sequence"/>
</dbReference>